<keyword evidence="2" id="KW-1185">Reference proteome</keyword>
<dbReference type="AlphaFoldDB" id="A0ABD3PUC7"/>
<sequence>MFVECVRKAQAALTKLRSFVLLQTTKYRGQYADNDNQFKVKLCGAPCAEPCCWMGSMICFPCAQYKLRHMALNHVSPGSGWSNYTCCQSMFGGCCCIQPGNLGEDSCPQCCMCCEACCCPGMAVSASQGVIMQHYNLGLDEDDVRLIRCNNCLQFLAVCASCLNICIDFEGDDAIVQCINLVADITFCCVSGCMTARTYHEMKEREKEAPEQFQMQR</sequence>
<gene>
    <name evidence="1" type="ORF">HJC23_000901</name>
</gene>
<proteinExistence type="predicted"/>
<comment type="caution">
    <text evidence="1">The sequence shown here is derived from an EMBL/GenBank/DDBJ whole genome shotgun (WGS) entry which is preliminary data.</text>
</comment>
<name>A0ABD3PUC7_9STRA</name>
<evidence type="ECO:0000313" key="1">
    <source>
        <dbReference type="EMBL" id="KAL3791284.1"/>
    </source>
</evidence>
<organism evidence="1 2">
    <name type="scientific">Cyclotella cryptica</name>
    <dbReference type="NCBI Taxonomy" id="29204"/>
    <lineage>
        <taxon>Eukaryota</taxon>
        <taxon>Sar</taxon>
        <taxon>Stramenopiles</taxon>
        <taxon>Ochrophyta</taxon>
        <taxon>Bacillariophyta</taxon>
        <taxon>Coscinodiscophyceae</taxon>
        <taxon>Thalassiosirophycidae</taxon>
        <taxon>Stephanodiscales</taxon>
        <taxon>Stephanodiscaceae</taxon>
        <taxon>Cyclotella</taxon>
    </lineage>
</organism>
<accession>A0ABD3PUC7</accession>
<dbReference type="EMBL" id="JABMIG020000116">
    <property type="protein sequence ID" value="KAL3791284.1"/>
    <property type="molecule type" value="Genomic_DNA"/>
</dbReference>
<evidence type="ECO:0000313" key="2">
    <source>
        <dbReference type="Proteomes" id="UP001516023"/>
    </source>
</evidence>
<dbReference type="Proteomes" id="UP001516023">
    <property type="component" value="Unassembled WGS sequence"/>
</dbReference>
<reference evidence="1 2" key="1">
    <citation type="journal article" date="2020" name="G3 (Bethesda)">
        <title>Improved Reference Genome for Cyclotella cryptica CCMP332, a Model for Cell Wall Morphogenesis, Salinity Adaptation, and Lipid Production in Diatoms (Bacillariophyta).</title>
        <authorList>
            <person name="Roberts W.R."/>
            <person name="Downey K.M."/>
            <person name="Ruck E.C."/>
            <person name="Traller J.C."/>
            <person name="Alverson A.J."/>
        </authorList>
    </citation>
    <scope>NUCLEOTIDE SEQUENCE [LARGE SCALE GENOMIC DNA]</scope>
    <source>
        <strain evidence="1 2">CCMP332</strain>
    </source>
</reference>
<dbReference type="PANTHER" id="PTHR31152">
    <property type="entry name" value="PLAC8 FAMILY PROTEIN"/>
    <property type="match status" value="1"/>
</dbReference>
<protein>
    <submittedName>
        <fullName evidence="1">Uncharacterized protein</fullName>
    </submittedName>
</protein>
<dbReference type="PANTHER" id="PTHR31152:SF1">
    <property type="entry name" value="PLAC8 FAMILY PROTEIN"/>
    <property type="match status" value="1"/>
</dbReference>